<feature type="domain" description="FAD-binding FR-type" evidence="8">
    <location>
        <begin position="4"/>
        <end position="106"/>
    </location>
</feature>
<dbReference type="SUPFAM" id="SSF63380">
    <property type="entry name" value="Riboflavin synthase domain-like"/>
    <property type="match status" value="1"/>
</dbReference>
<keyword evidence="1" id="KW-0285">Flavoprotein</keyword>
<dbReference type="Proteomes" id="UP000742786">
    <property type="component" value="Unassembled WGS sequence"/>
</dbReference>
<dbReference type="SUPFAM" id="SSF52343">
    <property type="entry name" value="Ferredoxin reductase-like, C-terminal NADP-linked domain"/>
    <property type="match status" value="1"/>
</dbReference>
<dbReference type="InterPro" id="IPR001433">
    <property type="entry name" value="OxRdtase_FAD/NAD-bd"/>
</dbReference>
<dbReference type="InterPro" id="IPR036010">
    <property type="entry name" value="2Fe-2S_ferredoxin-like_sf"/>
</dbReference>
<dbReference type="InterPro" id="IPR039261">
    <property type="entry name" value="FNR_nucleotide-bd"/>
</dbReference>
<dbReference type="PROSITE" id="PS51384">
    <property type="entry name" value="FAD_FR"/>
    <property type="match status" value="1"/>
</dbReference>
<evidence type="ECO:0000256" key="3">
    <source>
        <dbReference type="ARBA" id="ARBA00022723"/>
    </source>
</evidence>
<evidence type="ECO:0000256" key="5">
    <source>
        <dbReference type="ARBA" id="ARBA00023004"/>
    </source>
</evidence>
<protein>
    <submittedName>
        <fullName evidence="9">Vanillate O-demethylase oxidoreductase</fullName>
        <ecNumber evidence="9">1.14.13.-</ecNumber>
    </submittedName>
</protein>
<dbReference type="Pfam" id="PF00175">
    <property type="entry name" value="NAD_binding_1"/>
    <property type="match status" value="1"/>
</dbReference>
<gene>
    <name evidence="9" type="primary">vanB</name>
    <name evidence="9" type="ORF">GTOL_11777</name>
</gene>
<dbReference type="InterPro" id="IPR012675">
    <property type="entry name" value="Beta-grasp_dom_sf"/>
</dbReference>
<dbReference type="InterPro" id="IPR050415">
    <property type="entry name" value="MRET"/>
</dbReference>
<dbReference type="GO" id="GO:0016491">
    <property type="term" value="F:oxidoreductase activity"/>
    <property type="evidence" value="ECO:0007669"/>
    <property type="project" value="UniProtKB-KW"/>
</dbReference>
<keyword evidence="6" id="KW-0411">Iron-sulfur</keyword>
<keyword evidence="5" id="KW-0408">Iron</keyword>
<name>A0A916J381_9PROT</name>
<evidence type="ECO:0000259" key="7">
    <source>
        <dbReference type="PROSITE" id="PS51085"/>
    </source>
</evidence>
<comment type="caution">
    <text evidence="9">The sequence shown here is derived from an EMBL/GenBank/DDBJ whole genome shotgun (WGS) entry which is preliminary data.</text>
</comment>
<proteinExistence type="predicted"/>
<accession>A0A916J381</accession>
<evidence type="ECO:0000256" key="4">
    <source>
        <dbReference type="ARBA" id="ARBA00023002"/>
    </source>
</evidence>
<feature type="domain" description="2Fe-2S ferredoxin-type" evidence="7">
    <location>
        <begin position="236"/>
        <end position="321"/>
    </location>
</feature>
<dbReference type="SUPFAM" id="SSF54292">
    <property type="entry name" value="2Fe-2S ferredoxin-like"/>
    <property type="match status" value="1"/>
</dbReference>
<reference evidence="9" key="1">
    <citation type="submission" date="2021-04" db="EMBL/GenBank/DDBJ databases">
        <authorList>
            <person name="Hornung B."/>
        </authorList>
    </citation>
    <scope>NUCLEOTIDE SEQUENCE</scope>
    <source>
        <strain evidence="9">G5G6</strain>
    </source>
</reference>
<keyword evidence="2" id="KW-0001">2Fe-2S</keyword>
<evidence type="ECO:0000313" key="10">
    <source>
        <dbReference type="Proteomes" id="UP000742786"/>
    </source>
</evidence>
<keyword evidence="4 9" id="KW-0560">Oxidoreductase</keyword>
<dbReference type="PROSITE" id="PS00197">
    <property type="entry name" value="2FE2S_FER_1"/>
    <property type="match status" value="1"/>
</dbReference>
<dbReference type="Gene3D" id="2.40.30.10">
    <property type="entry name" value="Translation factors"/>
    <property type="match status" value="1"/>
</dbReference>
<dbReference type="Pfam" id="PF00111">
    <property type="entry name" value="Fer2"/>
    <property type="match status" value="1"/>
</dbReference>
<dbReference type="EMBL" id="CAJQUM010000001">
    <property type="protein sequence ID" value="CAG4883894.1"/>
    <property type="molecule type" value="Genomic_DNA"/>
</dbReference>
<dbReference type="Gene3D" id="3.40.50.80">
    <property type="entry name" value="Nucleotide-binding domain of ferredoxin-NADP reductase (FNR) module"/>
    <property type="match status" value="1"/>
</dbReference>
<organism evidence="9 10">
    <name type="scientific">Georgfuchsia toluolica</name>
    <dbReference type="NCBI Taxonomy" id="424218"/>
    <lineage>
        <taxon>Bacteria</taxon>
        <taxon>Pseudomonadati</taxon>
        <taxon>Pseudomonadota</taxon>
        <taxon>Betaproteobacteria</taxon>
        <taxon>Nitrosomonadales</taxon>
        <taxon>Sterolibacteriaceae</taxon>
        <taxon>Georgfuchsia</taxon>
    </lineage>
</organism>
<dbReference type="EC" id="1.14.13.-" evidence="9"/>
<dbReference type="PANTHER" id="PTHR47354">
    <property type="entry name" value="NADH OXIDOREDUCTASE HCR"/>
    <property type="match status" value="1"/>
</dbReference>
<evidence type="ECO:0000256" key="6">
    <source>
        <dbReference type="ARBA" id="ARBA00023014"/>
    </source>
</evidence>
<evidence type="ECO:0000256" key="2">
    <source>
        <dbReference type="ARBA" id="ARBA00022714"/>
    </source>
</evidence>
<dbReference type="AlphaFoldDB" id="A0A916J381"/>
<dbReference type="PANTHER" id="PTHR47354:SF1">
    <property type="entry name" value="CARNITINE MONOOXYGENASE REDUCTASE SUBUNIT"/>
    <property type="match status" value="1"/>
</dbReference>
<dbReference type="PRINTS" id="PR00409">
    <property type="entry name" value="PHDIOXRDTASE"/>
</dbReference>
<evidence type="ECO:0000256" key="1">
    <source>
        <dbReference type="ARBA" id="ARBA00022630"/>
    </source>
</evidence>
<dbReference type="CDD" id="cd06185">
    <property type="entry name" value="PDR_like"/>
    <property type="match status" value="1"/>
</dbReference>
<sequence length="321" mass="35663">MGQMTTLSVKVLRKRREATDIVSLELGRADSGMLPAFSAGSHIDVHIGPDLIRQYSLCNHPEERHRYLIGVLRDPASRGGSVAIHDTIQEGDLIEISTPKNHFPLVRARRSLLFAGGIGITPMLCMAERLAHTGADFEMHYCARSEDRIAFRDRIAASDFARQTHYHFDDGDEEQKLDLAYLLDVPDHSTHLYVCGPTGFIDHVCKMAKDCGWRSENVHYEYFGAPALDTSGDTAFDVEIASTGEIITIPPGQAVTNILKKRGIDIDVACQRGVCGTCVTRVLDGTPEHRDHYLTAEEKLQNDQFTPCCSRARGKMLILDL</sequence>
<dbReference type="RefSeq" id="WP_220635804.1">
    <property type="nucleotide sequence ID" value="NZ_CAJQUM010000001.1"/>
</dbReference>
<keyword evidence="10" id="KW-1185">Reference proteome</keyword>
<dbReference type="InterPro" id="IPR001041">
    <property type="entry name" value="2Fe-2S_ferredoxin-type"/>
</dbReference>
<dbReference type="InterPro" id="IPR006058">
    <property type="entry name" value="2Fe2S_fd_BS"/>
</dbReference>
<dbReference type="GO" id="GO:0051537">
    <property type="term" value="F:2 iron, 2 sulfur cluster binding"/>
    <property type="evidence" value="ECO:0007669"/>
    <property type="project" value="UniProtKB-KW"/>
</dbReference>
<dbReference type="CDD" id="cd00207">
    <property type="entry name" value="fer2"/>
    <property type="match status" value="1"/>
</dbReference>
<evidence type="ECO:0000259" key="8">
    <source>
        <dbReference type="PROSITE" id="PS51384"/>
    </source>
</evidence>
<dbReference type="PROSITE" id="PS51085">
    <property type="entry name" value="2FE2S_FER_2"/>
    <property type="match status" value="1"/>
</dbReference>
<dbReference type="GO" id="GO:0046872">
    <property type="term" value="F:metal ion binding"/>
    <property type="evidence" value="ECO:0007669"/>
    <property type="project" value="UniProtKB-KW"/>
</dbReference>
<keyword evidence="3" id="KW-0479">Metal-binding</keyword>
<dbReference type="InterPro" id="IPR017938">
    <property type="entry name" value="Riboflavin_synthase-like_b-brl"/>
</dbReference>
<dbReference type="Gene3D" id="3.10.20.30">
    <property type="match status" value="1"/>
</dbReference>
<dbReference type="InterPro" id="IPR017927">
    <property type="entry name" value="FAD-bd_FR_type"/>
</dbReference>
<evidence type="ECO:0000313" key="9">
    <source>
        <dbReference type="EMBL" id="CAG4883894.1"/>
    </source>
</evidence>